<gene>
    <name evidence="1" type="ORF">IAB38_01280</name>
</gene>
<accession>A0A9D1J2V7</accession>
<dbReference type="Proteomes" id="UP000824232">
    <property type="component" value="Unassembled WGS sequence"/>
</dbReference>
<dbReference type="AlphaFoldDB" id="A0A9D1J2V7"/>
<organism evidence="1 2">
    <name type="scientific">Candidatus Onthousia excrementipullorum</name>
    <dbReference type="NCBI Taxonomy" id="2840884"/>
    <lineage>
        <taxon>Bacteria</taxon>
        <taxon>Bacillati</taxon>
        <taxon>Bacillota</taxon>
        <taxon>Bacilli</taxon>
        <taxon>Candidatus Onthousia</taxon>
    </lineage>
</organism>
<proteinExistence type="predicted"/>
<dbReference type="EMBL" id="DVHC01000014">
    <property type="protein sequence ID" value="HIR58660.1"/>
    <property type="molecule type" value="Genomic_DNA"/>
</dbReference>
<name>A0A9D1J2V7_9FIRM</name>
<reference evidence="1" key="2">
    <citation type="journal article" date="2021" name="PeerJ">
        <title>Extensive microbial diversity within the chicken gut microbiome revealed by metagenomics and culture.</title>
        <authorList>
            <person name="Gilroy R."/>
            <person name="Ravi A."/>
            <person name="Getino M."/>
            <person name="Pursley I."/>
            <person name="Horton D.L."/>
            <person name="Alikhan N.F."/>
            <person name="Baker D."/>
            <person name="Gharbi K."/>
            <person name="Hall N."/>
            <person name="Watson M."/>
            <person name="Adriaenssens E.M."/>
            <person name="Foster-Nyarko E."/>
            <person name="Jarju S."/>
            <person name="Secka A."/>
            <person name="Antonio M."/>
            <person name="Oren A."/>
            <person name="Chaudhuri R.R."/>
            <person name="La Ragione R."/>
            <person name="Hildebrand F."/>
            <person name="Pallen M.J."/>
        </authorList>
    </citation>
    <scope>NUCLEOTIDE SEQUENCE</scope>
    <source>
        <strain evidence="1">CHK184-20233</strain>
    </source>
</reference>
<reference evidence="1" key="1">
    <citation type="submission" date="2020-10" db="EMBL/GenBank/DDBJ databases">
        <authorList>
            <person name="Gilroy R."/>
        </authorList>
    </citation>
    <scope>NUCLEOTIDE SEQUENCE</scope>
    <source>
        <strain evidence="1">CHK184-20233</strain>
    </source>
</reference>
<protein>
    <submittedName>
        <fullName evidence="1">Uncharacterized protein</fullName>
    </submittedName>
</protein>
<comment type="caution">
    <text evidence="1">The sequence shown here is derived from an EMBL/GenBank/DDBJ whole genome shotgun (WGS) entry which is preliminary data.</text>
</comment>
<evidence type="ECO:0000313" key="1">
    <source>
        <dbReference type="EMBL" id="HIR58660.1"/>
    </source>
</evidence>
<evidence type="ECO:0000313" key="2">
    <source>
        <dbReference type="Proteomes" id="UP000824232"/>
    </source>
</evidence>
<sequence>MNIKSQLRVVQAIWKDKSIPKEAKYIYAYIYSKGYNRYFTDINVGEIQQTVRITNKGLKKNLEKLEQGKYLVYQEYDNGMYTVKLN</sequence>